<dbReference type="InterPro" id="IPR050196">
    <property type="entry name" value="Cytochrome_P450_Monoox"/>
</dbReference>
<evidence type="ECO:0000256" key="4">
    <source>
        <dbReference type="ARBA" id="ARBA00023002"/>
    </source>
</evidence>
<evidence type="ECO:0000256" key="1">
    <source>
        <dbReference type="ARBA" id="ARBA00010617"/>
    </source>
</evidence>
<dbReference type="RefSeq" id="WP_369172888.1">
    <property type="nucleotide sequence ID" value="NZ_CP163439.1"/>
</dbReference>
<evidence type="ECO:0000256" key="8">
    <source>
        <dbReference type="RuleBase" id="RU000461"/>
    </source>
</evidence>
<dbReference type="GO" id="GO:0020037">
    <property type="term" value="F:heme binding"/>
    <property type="evidence" value="ECO:0007669"/>
    <property type="project" value="InterPro"/>
</dbReference>
<gene>
    <name evidence="9" type="ORF">AB5J49_35195</name>
</gene>
<feature type="binding site" description="axial binding residue" evidence="7">
    <location>
        <position position="427"/>
    </location>
    <ligand>
        <name>heme</name>
        <dbReference type="ChEBI" id="CHEBI:30413"/>
    </ligand>
    <ligandPart>
        <name>Fe</name>
        <dbReference type="ChEBI" id="CHEBI:18248"/>
    </ligandPart>
</feature>
<dbReference type="GO" id="GO:0005506">
    <property type="term" value="F:iron ion binding"/>
    <property type="evidence" value="ECO:0007669"/>
    <property type="project" value="InterPro"/>
</dbReference>
<dbReference type="Pfam" id="PF00067">
    <property type="entry name" value="p450"/>
    <property type="match status" value="1"/>
</dbReference>
<evidence type="ECO:0000256" key="2">
    <source>
        <dbReference type="ARBA" id="ARBA00022617"/>
    </source>
</evidence>
<dbReference type="InterPro" id="IPR001128">
    <property type="entry name" value="Cyt_P450"/>
</dbReference>
<protein>
    <submittedName>
        <fullName evidence="9">Cytochrome P450</fullName>
    </submittedName>
</protein>
<keyword evidence="4 8" id="KW-0560">Oxidoreductase</keyword>
<evidence type="ECO:0000256" key="6">
    <source>
        <dbReference type="ARBA" id="ARBA00023033"/>
    </source>
</evidence>
<keyword evidence="6 8" id="KW-0503">Monooxygenase</keyword>
<name>A0AB39Q666_9ACTN</name>
<accession>A0AB39Q666</accession>
<evidence type="ECO:0000313" key="9">
    <source>
        <dbReference type="EMBL" id="XDQ38184.1"/>
    </source>
</evidence>
<dbReference type="Gene3D" id="1.10.630.10">
    <property type="entry name" value="Cytochrome P450"/>
    <property type="match status" value="1"/>
</dbReference>
<dbReference type="SUPFAM" id="SSF48264">
    <property type="entry name" value="Cytochrome P450"/>
    <property type="match status" value="1"/>
</dbReference>
<keyword evidence="5 7" id="KW-0408">Iron</keyword>
<dbReference type="PRINTS" id="PR00385">
    <property type="entry name" value="P450"/>
</dbReference>
<dbReference type="AlphaFoldDB" id="A0AB39Q666"/>
<dbReference type="InterPro" id="IPR002401">
    <property type="entry name" value="Cyt_P450_E_grp-I"/>
</dbReference>
<dbReference type="InterPro" id="IPR036396">
    <property type="entry name" value="Cyt_P450_sf"/>
</dbReference>
<comment type="cofactor">
    <cofactor evidence="7">
        <name>heme</name>
        <dbReference type="ChEBI" id="CHEBI:30413"/>
    </cofactor>
</comment>
<dbReference type="InterPro" id="IPR017972">
    <property type="entry name" value="Cyt_P450_CS"/>
</dbReference>
<evidence type="ECO:0000256" key="3">
    <source>
        <dbReference type="ARBA" id="ARBA00022723"/>
    </source>
</evidence>
<organism evidence="9">
    <name type="scientific">Streptomyces sp. R28</name>
    <dbReference type="NCBI Taxonomy" id="3238628"/>
    <lineage>
        <taxon>Bacteria</taxon>
        <taxon>Bacillati</taxon>
        <taxon>Actinomycetota</taxon>
        <taxon>Actinomycetes</taxon>
        <taxon>Kitasatosporales</taxon>
        <taxon>Streptomycetaceae</taxon>
        <taxon>Streptomyces</taxon>
    </lineage>
</organism>
<proteinExistence type="inferred from homology"/>
<keyword evidence="3 7" id="KW-0479">Metal-binding</keyword>
<dbReference type="EMBL" id="CP163439">
    <property type="protein sequence ID" value="XDQ38184.1"/>
    <property type="molecule type" value="Genomic_DNA"/>
</dbReference>
<dbReference type="GO" id="GO:0016705">
    <property type="term" value="F:oxidoreductase activity, acting on paired donors, with incorporation or reduction of molecular oxygen"/>
    <property type="evidence" value="ECO:0007669"/>
    <property type="project" value="InterPro"/>
</dbReference>
<dbReference type="GO" id="GO:0004497">
    <property type="term" value="F:monooxygenase activity"/>
    <property type="evidence" value="ECO:0007669"/>
    <property type="project" value="UniProtKB-KW"/>
</dbReference>
<sequence length="480" mass="54564">MIDIEKNGLTGCRRPGRRILYRGYGMTALTRGKGARKNSSLPRLGLRDNVSGILAARRNQLGFIQHAAAQGDIVRMRLGGIPMVLINHPDYFQHVLVDDHANYDKDNFLYRAVQTVFRGGLVSNPGGESWRVRRRMMQPSFNRGSIVDFTSGMTELTGDLLRRWADRSEPGAVVDVSGDIGDLALQIVLRSLFGVESTADVKAFERNFLELNTIVGNFFRMPFPPLDRRPRLRALIREMDDFVDRLIRDRRTETDERRDLFAALLNATHGHDGAGFTQQELLGEILSTIVSGYETSSHSIAWVFYRLARHPEIQSRVQQEVDEVLQGQSPTFDSLTELPYTRMVIDETLRLHTPAWQTMRRALRDDEIGGYHIPRGSSVYLNFLTYHRHPEFWPDPERFDPERFTPENTAKRPRNVYQPFGSGPRHCIGKYFALTEIHIITAMLAQSFTVTVPAGQPPVGFSPLVTLHPRGGIHLHLTPR</sequence>
<dbReference type="PANTHER" id="PTHR24291">
    <property type="entry name" value="CYTOCHROME P450 FAMILY 4"/>
    <property type="match status" value="1"/>
</dbReference>
<reference evidence="9" key="1">
    <citation type="submission" date="2024-07" db="EMBL/GenBank/DDBJ databases">
        <authorList>
            <person name="Yu S.T."/>
        </authorList>
    </citation>
    <scope>NUCLEOTIDE SEQUENCE</scope>
    <source>
        <strain evidence="9">R28</strain>
    </source>
</reference>
<dbReference type="PROSITE" id="PS00086">
    <property type="entry name" value="CYTOCHROME_P450"/>
    <property type="match status" value="1"/>
</dbReference>
<dbReference type="PRINTS" id="PR00463">
    <property type="entry name" value="EP450I"/>
</dbReference>
<keyword evidence="2 7" id="KW-0349">Heme</keyword>
<evidence type="ECO:0000256" key="7">
    <source>
        <dbReference type="PIRSR" id="PIRSR602401-1"/>
    </source>
</evidence>
<evidence type="ECO:0000256" key="5">
    <source>
        <dbReference type="ARBA" id="ARBA00023004"/>
    </source>
</evidence>
<dbReference type="PANTHER" id="PTHR24291:SF50">
    <property type="entry name" value="BIFUNCTIONAL ALBAFLAVENONE MONOOXYGENASE_TERPENE SYNTHASE"/>
    <property type="match status" value="1"/>
</dbReference>
<comment type="similarity">
    <text evidence="1 8">Belongs to the cytochrome P450 family.</text>
</comment>